<feature type="region of interest" description="Disordered" evidence="1">
    <location>
        <begin position="282"/>
        <end position="383"/>
    </location>
</feature>
<dbReference type="WBParaSite" id="maker-unitig_30449-snap-gene-0.2-mRNA-1">
    <property type="protein sequence ID" value="maker-unitig_30449-snap-gene-0.2-mRNA-1"/>
    <property type="gene ID" value="maker-unitig_30449-snap-gene-0.2"/>
</dbReference>
<evidence type="ECO:0000256" key="1">
    <source>
        <dbReference type="SAM" id="MobiDB-lite"/>
    </source>
</evidence>
<name>A0A1I8FEW8_9PLAT</name>
<evidence type="ECO:0000313" key="2">
    <source>
        <dbReference type="Proteomes" id="UP000095280"/>
    </source>
</evidence>
<accession>A0A1I8FEW8</accession>
<organism evidence="2 3">
    <name type="scientific">Macrostomum lignano</name>
    <dbReference type="NCBI Taxonomy" id="282301"/>
    <lineage>
        <taxon>Eukaryota</taxon>
        <taxon>Metazoa</taxon>
        <taxon>Spiralia</taxon>
        <taxon>Lophotrochozoa</taxon>
        <taxon>Platyhelminthes</taxon>
        <taxon>Rhabditophora</taxon>
        <taxon>Macrostomorpha</taxon>
        <taxon>Macrostomida</taxon>
        <taxon>Macrostomidae</taxon>
        <taxon>Macrostomum</taxon>
    </lineage>
</organism>
<feature type="compositionally biased region" description="Polar residues" evidence="1">
    <location>
        <begin position="371"/>
        <end position="383"/>
    </location>
</feature>
<sequence>MTYSGGQWITTGSDGALTLRHRVPQVDDIRTASAPLPAYCLTTTAAPVTATTVIFRPSGKCTNLMTLDNLTNSDPNVLALAPSAVAASCRATAPGLFCILGNAATVRVDFVGEDNSRSVLADSATKVATLRELLAAASHFHPGVYAKSLVLLPTALKNCIGQRCDLLADGEPQRLLLHASQQLLQPIWLQRQLQARHRPATFHSSGSVAFQARLSIMYEGGYSATARSTAALTAVRWPAYTAGATLFYVVDASSVVITGSPTRLLRQLKSWGGSFMRPGTSMSTADLLSETGGEKDKSQQLPRADNARRRGGSVTQKPRRAAVSPMPVETRMMAAVAAPSPNSKEVGSVAKSRLAVRQAPVESRRPAGDAENQNTRQARQRSQAFSHVVAGPTFAWGVGLRHLTQDNSQTENSE</sequence>
<keyword evidence="2" id="KW-1185">Reference proteome</keyword>
<proteinExistence type="predicted"/>
<evidence type="ECO:0000313" key="3">
    <source>
        <dbReference type="WBParaSite" id="maker-unitig_30449-snap-gene-0.2-mRNA-1"/>
    </source>
</evidence>
<dbReference type="Proteomes" id="UP000095280">
    <property type="component" value="Unplaced"/>
</dbReference>
<dbReference type="AlphaFoldDB" id="A0A1I8FEW8"/>
<reference evidence="3" key="1">
    <citation type="submission" date="2016-11" db="UniProtKB">
        <authorList>
            <consortium name="WormBaseParasite"/>
        </authorList>
    </citation>
    <scope>IDENTIFICATION</scope>
</reference>
<protein>
    <submittedName>
        <fullName evidence="3">Uncharacterized protein</fullName>
    </submittedName>
</protein>